<dbReference type="InterPro" id="IPR002656">
    <property type="entry name" value="Acyl_transf_3_dom"/>
</dbReference>
<feature type="transmembrane region" description="Helical" evidence="1">
    <location>
        <begin position="279"/>
        <end position="300"/>
    </location>
</feature>
<reference evidence="3" key="1">
    <citation type="submission" date="2023-08" db="EMBL/GenBank/DDBJ databases">
        <title>Mucin Metabolism Genes Underlie the Key Renovations of Bacteroides xylanisolvens Genomes in Captive Great Apes.</title>
        <authorList>
            <person name="Nishida A.H."/>
        </authorList>
    </citation>
    <scope>NUCLEOTIDE SEQUENCE</scope>
    <source>
        <strain evidence="3">P13.H9</strain>
    </source>
</reference>
<proteinExistence type="predicted"/>
<keyword evidence="1" id="KW-0472">Membrane</keyword>
<sequence>MNYSFISIKRQSIMGIGMLLVLAYHYMLHYGVYHSPLIIRGDIGVDLFLIASGLGCFYSLSSKTIKDYFKARLKRIYPTFILLTILFIFLDGIILDSHLSVNQWLLKISGLSYFISGDLSTWYISAILVLYLFSPLLFAFVENLYLLYGLLFIVYLFPCVAALCDISYLNIFIFRMISFILGAVIAYNILRKKEINIVVLLVSLIIWGGVMACGYINIVDYPRNQIRYVFYPLIAFGLIYGIKYIKSDRILGFMGKYSLEIYLIHQPVFRYLSFIENKFYFVALTLIVTCSFAMLVKIIINKLYDWTASGKI</sequence>
<dbReference type="Pfam" id="PF01757">
    <property type="entry name" value="Acyl_transf_3"/>
    <property type="match status" value="1"/>
</dbReference>
<accession>A0AAW4SRB6</accession>
<dbReference type="EMBL" id="JAIWYE010000013">
    <property type="protein sequence ID" value="MCA4703207.1"/>
    <property type="molecule type" value="Genomic_DNA"/>
</dbReference>
<feature type="transmembrane region" description="Helical" evidence="1">
    <location>
        <begin position="80"/>
        <end position="99"/>
    </location>
</feature>
<dbReference type="AlphaFoldDB" id="A0AAW4SRB6"/>
<dbReference type="Proteomes" id="UP001198461">
    <property type="component" value="Unassembled WGS sequence"/>
</dbReference>
<gene>
    <name evidence="3" type="ORF">LD004_06220</name>
</gene>
<keyword evidence="3" id="KW-0808">Transferase</keyword>
<feature type="transmembrane region" description="Helical" evidence="1">
    <location>
        <begin position="169"/>
        <end position="190"/>
    </location>
</feature>
<protein>
    <submittedName>
        <fullName evidence="3">Acyltransferase</fullName>
    </submittedName>
</protein>
<keyword evidence="1" id="KW-1133">Transmembrane helix</keyword>
<dbReference type="PANTHER" id="PTHR23028">
    <property type="entry name" value="ACETYLTRANSFERASE"/>
    <property type="match status" value="1"/>
</dbReference>
<dbReference type="GO" id="GO:0016020">
    <property type="term" value="C:membrane"/>
    <property type="evidence" value="ECO:0007669"/>
    <property type="project" value="TreeGrafter"/>
</dbReference>
<evidence type="ECO:0000313" key="3">
    <source>
        <dbReference type="EMBL" id="MCA4703207.1"/>
    </source>
</evidence>
<evidence type="ECO:0000259" key="2">
    <source>
        <dbReference type="Pfam" id="PF01757"/>
    </source>
</evidence>
<keyword evidence="1" id="KW-0812">Transmembrane</keyword>
<feature type="transmembrane region" description="Helical" evidence="1">
    <location>
        <begin position="119"/>
        <end position="138"/>
    </location>
</feature>
<feature type="transmembrane region" description="Helical" evidence="1">
    <location>
        <begin position="38"/>
        <end position="60"/>
    </location>
</feature>
<dbReference type="RefSeq" id="WP_225450838.1">
    <property type="nucleotide sequence ID" value="NZ_DAWCUS010000011.1"/>
</dbReference>
<feature type="transmembrane region" description="Helical" evidence="1">
    <location>
        <begin position="12"/>
        <end position="32"/>
    </location>
</feature>
<dbReference type="InterPro" id="IPR050879">
    <property type="entry name" value="Acyltransferase_3"/>
</dbReference>
<feature type="transmembrane region" description="Helical" evidence="1">
    <location>
        <begin position="225"/>
        <end position="245"/>
    </location>
</feature>
<evidence type="ECO:0000313" key="4">
    <source>
        <dbReference type="Proteomes" id="UP001198461"/>
    </source>
</evidence>
<dbReference type="GO" id="GO:0000271">
    <property type="term" value="P:polysaccharide biosynthetic process"/>
    <property type="evidence" value="ECO:0007669"/>
    <property type="project" value="TreeGrafter"/>
</dbReference>
<organism evidence="3 4">
    <name type="scientific">Bacteroides xylanisolvens</name>
    <dbReference type="NCBI Taxonomy" id="371601"/>
    <lineage>
        <taxon>Bacteria</taxon>
        <taxon>Pseudomonadati</taxon>
        <taxon>Bacteroidota</taxon>
        <taxon>Bacteroidia</taxon>
        <taxon>Bacteroidales</taxon>
        <taxon>Bacteroidaceae</taxon>
        <taxon>Bacteroides</taxon>
    </lineage>
</organism>
<evidence type="ECO:0000256" key="1">
    <source>
        <dbReference type="SAM" id="Phobius"/>
    </source>
</evidence>
<feature type="transmembrane region" description="Helical" evidence="1">
    <location>
        <begin position="145"/>
        <end position="163"/>
    </location>
</feature>
<feature type="transmembrane region" description="Helical" evidence="1">
    <location>
        <begin position="197"/>
        <end position="219"/>
    </location>
</feature>
<dbReference type="GO" id="GO:0016747">
    <property type="term" value="F:acyltransferase activity, transferring groups other than amino-acyl groups"/>
    <property type="evidence" value="ECO:0007669"/>
    <property type="project" value="InterPro"/>
</dbReference>
<comment type="caution">
    <text evidence="3">The sequence shown here is derived from an EMBL/GenBank/DDBJ whole genome shotgun (WGS) entry which is preliminary data.</text>
</comment>
<name>A0AAW4SRB6_9BACE</name>
<dbReference type="PANTHER" id="PTHR23028:SF53">
    <property type="entry name" value="ACYL_TRANSF_3 DOMAIN-CONTAINING PROTEIN"/>
    <property type="match status" value="1"/>
</dbReference>
<keyword evidence="3" id="KW-0012">Acyltransferase</keyword>
<feature type="domain" description="Acyltransferase 3" evidence="2">
    <location>
        <begin position="15"/>
        <end position="297"/>
    </location>
</feature>